<comment type="subcellular location">
    <subcellularLocation>
        <location evidence="1">Nucleus</location>
    </subcellularLocation>
</comment>
<dbReference type="GO" id="GO:0006367">
    <property type="term" value="P:transcription initiation at RNA polymerase II promoter"/>
    <property type="evidence" value="ECO:0007669"/>
    <property type="project" value="InterPro"/>
</dbReference>
<feature type="compositionally biased region" description="Basic and acidic residues" evidence="10">
    <location>
        <begin position="20"/>
        <end position="32"/>
    </location>
</feature>
<evidence type="ECO:0000259" key="11">
    <source>
        <dbReference type="Pfam" id="PF02270"/>
    </source>
</evidence>
<feature type="region of interest" description="Disordered" evidence="10">
    <location>
        <begin position="159"/>
        <end position="217"/>
    </location>
</feature>
<dbReference type="STRING" id="425264.A0A3G2S258"/>
<dbReference type="FunFam" id="1.10.10.10:FF:000035">
    <property type="entry name" value="General transcription factor IIF subunit 2"/>
    <property type="match status" value="1"/>
</dbReference>
<dbReference type="InterPro" id="IPR036388">
    <property type="entry name" value="WH-like_DNA-bd_sf"/>
</dbReference>
<evidence type="ECO:0000256" key="4">
    <source>
        <dbReference type="ARBA" id="ARBA00023015"/>
    </source>
</evidence>
<dbReference type="Pfam" id="PF02270">
    <property type="entry name" value="TFIIF_beta"/>
    <property type="match status" value="1"/>
</dbReference>
<keyword evidence="6" id="KW-0804">Transcription</keyword>
<dbReference type="InterPro" id="IPR003196">
    <property type="entry name" value="TFIIF_beta"/>
</dbReference>
<evidence type="ECO:0000256" key="3">
    <source>
        <dbReference type="ARBA" id="ARBA00021453"/>
    </source>
</evidence>
<evidence type="ECO:0000313" key="13">
    <source>
        <dbReference type="EMBL" id="AYO42054.1"/>
    </source>
</evidence>
<dbReference type="GO" id="GO:0003677">
    <property type="term" value="F:DNA binding"/>
    <property type="evidence" value="ECO:0007669"/>
    <property type="project" value="UniProtKB-KW"/>
</dbReference>
<evidence type="ECO:0000256" key="5">
    <source>
        <dbReference type="ARBA" id="ARBA00023125"/>
    </source>
</evidence>
<keyword evidence="14" id="KW-1185">Reference proteome</keyword>
<evidence type="ECO:0000256" key="7">
    <source>
        <dbReference type="ARBA" id="ARBA00023242"/>
    </source>
</evidence>
<gene>
    <name evidence="13" type="primary">tfg2</name>
    <name evidence="13" type="ORF">DNF11_1104</name>
</gene>
<evidence type="ECO:0000256" key="8">
    <source>
        <dbReference type="ARBA" id="ARBA00081473"/>
    </source>
</evidence>
<dbReference type="AlphaFoldDB" id="A0A3G2S258"/>
<protein>
    <recommendedName>
        <fullName evidence="3">Transcription initiation factor IIF subunit beta</fullName>
    </recommendedName>
    <alternativeName>
        <fullName evidence="9">TFIIF medium subunit</fullName>
    </alternativeName>
    <alternativeName>
        <fullName evidence="8">TFIIF-beta</fullName>
    </alternativeName>
</protein>
<sequence>MDNDVDTGPEPASEPSTSALRHENLNREHSPEPDLDLDLTRGTHQVWLVKVPKFLIDGWSRIQHDDVPLGHVRVYDPDENGNQPMELILPESPAWPIPIEDPLVRSQFAHMPRKYDMKLTSSTSETYAKNLYAFEEELIDEDDVASDLGVDEDVVPDAVDIKGPRSTGPARGVHKKRRTTALTGTVTNETSVQPQKLQAPVTSSTESKPSLRAGQSRSLLTPEYREILRRRRIESSTPKRSVIMMESGDTGMNNMLAAGVGKGHIKPRATNIVAGAMQSRSGDSTEKFARMPRNELLDLLFNLFDKYSHWSLKRLREETQQPYVYLREVLSTIANQHHNGPYAGSWSLKREYSEGSREGLVSSVNERSQNEISDENQDMEDVV</sequence>
<keyword evidence="13" id="KW-0396">Initiation factor</keyword>
<feature type="compositionally biased region" description="Acidic residues" evidence="10">
    <location>
        <begin position="372"/>
        <end position="383"/>
    </location>
</feature>
<evidence type="ECO:0000256" key="6">
    <source>
        <dbReference type="ARBA" id="ARBA00023163"/>
    </source>
</evidence>
<keyword evidence="13" id="KW-0648">Protein biosynthesis</keyword>
<accession>A0A3G2S258</accession>
<organism evidence="13 14">
    <name type="scientific">Malassezia restricta (strain ATCC 96810 / NBRC 103918 / CBS 7877)</name>
    <name type="common">Seborrheic dermatitis infection agent</name>
    <dbReference type="NCBI Taxonomy" id="425264"/>
    <lineage>
        <taxon>Eukaryota</taxon>
        <taxon>Fungi</taxon>
        <taxon>Dikarya</taxon>
        <taxon>Basidiomycota</taxon>
        <taxon>Ustilaginomycotina</taxon>
        <taxon>Malasseziomycetes</taxon>
        <taxon>Malasseziales</taxon>
        <taxon>Malasseziaceae</taxon>
        <taxon>Malassezia</taxon>
    </lineage>
</organism>
<dbReference type="PANTHER" id="PTHR10445">
    <property type="entry name" value="GENERAL TRANSCRIPTION FACTOR IIF SUBUNIT 2"/>
    <property type="match status" value="1"/>
</dbReference>
<dbReference type="Gene3D" id="1.10.10.10">
    <property type="entry name" value="Winged helix-like DNA-binding domain superfamily/Winged helix DNA-binding domain"/>
    <property type="match status" value="1"/>
</dbReference>
<feature type="domain" description="TFIIF beta subunit HTH" evidence="11">
    <location>
        <begin position="289"/>
        <end position="352"/>
    </location>
</feature>
<feature type="compositionally biased region" description="Polar residues" evidence="10">
    <location>
        <begin position="180"/>
        <end position="217"/>
    </location>
</feature>
<name>A0A3G2S258_MALR7</name>
<dbReference type="OrthoDB" id="449280at2759"/>
<keyword evidence="4" id="KW-0805">Transcription regulation</keyword>
<evidence type="ECO:0000256" key="2">
    <source>
        <dbReference type="ARBA" id="ARBA00009543"/>
    </source>
</evidence>
<feature type="compositionally biased region" description="Polar residues" evidence="10">
    <location>
        <begin position="362"/>
        <end position="371"/>
    </location>
</feature>
<keyword evidence="5" id="KW-0238">DNA-binding</keyword>
<dbReference type="InterPro" id="IPR040450">
    <property type="entry name" value="TFIIF_beta_HTH"/>
</dbReference>
<dbReference type="Pfam" id="PF17683">
    <property type="entry name" value="TFIIF_beta_N"/>
    <property type="match status" value="1"/>
</dbReference>
<feature type="domain" description="TFIIF beta subunit N-terminal" evidence="12">
    <location>
        <begin position="44"/>
        <end position="195"/>
    </location>
</feature>
<dbReference type="SUPFAM" id="SSF50916">
    <property type="entry name" value="Rap30/74 interaction domains"/>
    <property type="match status" value="1"/>
</dbReference>
<dbReference type="InterPro" id="IPR040504">
    <property type="entry name" value="TFIIF_beta_N"/>
</dbReference>
<dbReference type="Proteomes" id="UP000269793">
    <property type="component" value="Chromosome II"/>
</dbReference>
<evidence type="ECO:0000313" key="14">
    <source>
        <dbReference type="Proteomes" id="UP000269793"/>
    </source>
</evidence>
<keyword evidence="7" id="KW-0539">Nucleus</keyword>
<dbReference type="InterPro" id="IPR011039">
    <property type="entry name" value="TFIIF_interaction"/>
</dbReference>
<proteinExistence type="inferred from homology"/>
<dbReference type="VEuPathDB" id="FungiDB:DNF11_1104"/>
<dbReference type="EMBL" id="CP033149">
    <property type="protein sequence ID" value="AYO42054.1"/>
    <property type="molecule type" value="Genomic_DNA"/>
</dbReference>
<evidence type="ECO:0000256" key="10">
    <source>
        <dbReference type="SAM" id="MobiDB-lite"/>
    </source>
</evidence>
<feature type="region of interest" description="Disordered" evidence="10">
    <location>
        <begin position="357"/>
        <end position="383"/>
    </location>
</feature>
<dbReference type="GO" id="GO:0016787">
    <property type="term" value="F:hydrolase activity"/>
    <property type="evidence" value="ECO:0007669"/>
    <property type="project" value="UniProtKB-KW"/>
</dbReference>
<dbReference type="InterPro" id="IPR036390">
    <property type="entry name" value="WH_DNA-bd_sf"/>
</dbReference>
<evidence type="ECO:0000256" key="1">
    <source>
        <dbReference type="ARBA" id="ARBA00004123"/>
    </source>
</evidence>
<dbReference type="PANTHER" id="PTHR10445:SF0">
    <property type="entry name" value="GENERAL TRANSCRIPTION FACTOR IIF SUBUNIT 2"/>
    <property type="match status" value="1"/>
</dbReference>
<evidence type="ECO:0000259" key="12">
    <source>
        <dbReference type="Pfam" id="PF17683"/>
    </source>
</evidence>
<keyword evidence="13" id="KW-0378">Hydrolase</keyword>
<dbReference type="GO" id="GO:0005674">
    <property type="term" value="C:transcription factor TFIIF complex"/>
    <property type="evidence" value="ECO:0007669"/>
    <property type="project" value="InterPro"/>
</dbReference>
<comment type="similarity">
    <text evidence="2">Belongs to the TFIIF beta subunit family.</text>
</comment>
<evidence type="ECO:0000256" key="9">
    <source>
        <dbReference type="ARBA" id="ARBA00081863"/>
    </source>
</evidence>
<dbReference type="CDD" id="cd07980">
    <property type="entry name" value="TFIIF_beta"/>
    <property type="match status" value="1"/>
</dbReference>
<dbReference type="SUPFAM" id="SSF46785">
    <property type="entry name" value="Winged helix' DNA-binding domain"/>
    <property type="match status" value="1"/>
</dbReference>
<reference evidence="13 14" key="1">
    <citation type="submission" date="2018-10" db="EMBL/GenBank/DDBJ databases">
        <title>Complete genome sequence of Malassezia restricta CBS 7877.</title>
        <authorList>
            <person name="Morand S.C."/>
            <person name="Bertignac M."/>
            <person name="Iltis A."/>
            <person name="Kolder I."/>
            <person name="Pirovano W."/>
            <person name="Jourdain R."/>
            <person name="Clavaud C."/>
        </authorList>
    </citation>
    <scope>NUCLEOTIDE SEQUENCE [LARGE SCALE GENOMIC DNA]</scope>
    <source>
        <strain evidence="13 14">CBS 7877</strain>
    </source>
</reference>
<feature type="region of interest" description="Disordered" evidence="10">
    <location>
        <begin position="1"/>
        <end position="37"/>
    </location>
</feature>
<dbReference type="GO" id="GO:0003743">
    <property type="term" value="F:translation initiation factor activity"/>
    <property type="evidence" value="ECO:0007669"/>
    <property type="project" value="UniProtKB-KW"/>
</dbReference>